<feature type="domain" description="GST N-terminal" evidence="3">
    <location>
        <begin position="3"/>
        <end position="86"/>
    </location>
</feature>
<accession>A0AAD4HVY3</accession>
<dbReference type="AlphaFoldDB" id="A0AAD4HVY3"/>
<organism evidence="5 6">
    <name type="scientific">Staphylotrichum longicolle</name>
    <dbReference type="NCBI Taxonomy" id="669026"/>
    <lineage>
        <taxon>Eukaryota</taxon>
        <taxon>Fungi</taxon>
        <taxon>Dikarya</taxon>
        <taxon>Ascomycota</taxon>
        <taxon>Pezizomycotina</taxon>
        <taxon>Sordariomycetes</taxon>
        <taxon>Sordariomycetidae</taxon>
        <taxon>Sordariales</taxon>
        <taxon>Chaetomiaceae</taxon>
        <taxon>Staphylotrichum</taxon>
    </lineage>
</organism>
<dbReference type="Gene3D" id="3.40.30.10">
    <property type="entry name" value="Glutaredoxin"/>
    <property type="match status" value="1"/>
</dbReference>
<evidence type="ECO:0008006" key="7">
    <source>
        <dbReference type="Google" id="ProtNLM"/>
    </source>
</evidence>
<dbReference type="FunFam" id="3.40.30.10:FF:000148">
    <property type="entry name" value="Elongation factor 1B gamma"/>
    <property type="match status" value="1"/>
</dbReference>
<dbReference type="GO" id="GO:0005737">
    <property type="term" value="C:cytoplasm"/>
    <property type="evidence" value="ECO:0007669"/>
    <property type="project" value="TreeGrafter"/>
</dbReference>
<dbReference type="Gene3D" id="1.20.1050.10">
    <property type="match status" value="1"/>
</dbReference>
<dbReference type="InterPro" id="IPR004046">
    <property type="entry name" value="GST_C"/>
</dbReference>
<dbReference type="InterPro" id="IPR004045">
    <property type="entry name" value="Glutathione_S-Trfase_N"/>
</dbReference>
<dbReference type="GO" id="GO:0006414">
    <property type="term" value="P:translational elongation"/>
    <property type="evidence" value="ECO:0007669"/>
    <property type="project" value="TreeGrafter"/>
</dbReference>
<dbReference type="InterPro" id="IPR050802">
    <property type="entry name" value="EF-GSTs"/>
</dbReference>
<dbReference type="InterPro" id="IPR040079">
    <property type="entry name" value="Glutathione_S-Trfase"/>
</dbReference>
<keyword evidence="6" id="KW-1185">Reference proteome</keyword>
<reference evidence="5" key="1">
    <citation type="submission" date="2023-02" db="EMBL/GenBank/DDBJ databases">
        <authorList>
            <person name="Palmer J.M."/>
        </authorList>
    </citation>
    <scope>NUCLEOTIDE SEQUENCE</scope>
    <source>
        <strain evidence="5">FW57</strain>
    </source>
</reference>
<dbReference type="SFLD" id="SFLDS00019">
    <property type="entry name" value="Glutathione_Transferase_(cytos"/>
    <property type="match status" value="1"/>
</dbReference>
<evidence type="ECO:0000259" key="3">
    <source>
        <dbReference type="PROSITE" id="PS50404"/>
    </source>
</evidence>
<gene>
    <name evidence="5" type="ORF">NEMBOFW57_009419</name>
</gene>
<evidence type="ECO:0000256" key="1">
    <source>
        <dbReference type="ARBA" id="ARBA00007409"/>
    </source>
</evidence>
<dbReference type="InterPro" id="IPR036282">
    <property type="entry name" value="Glutathione-S-Trfase_C_sf"/>
</dbReference>
<name>A0AAD4HVY3_9PEZI</name>
<dbReference type="PROSITE" id="PS50404">
    <property type="entry name" value="GST_NTER"/>
    <property type="match status" value="1"/>
</dbReference>
<evidence type="ECO:0000256" key="2">
    <source>
        <dbReference type="RuleBase" id="RU003494"/>
    </source>
</evidence>
<dbReference type="Proteomes" id="UP001197093">
    <property type="component" value="Unassembled WGS sequence"/>
</dbReference>
<comment type="similarity">
    <text evidence="1 2">Belongs to the GST superfamily.</text>
</comment>
<dbReference type="InterPro" id="IPR036249">
    <property type="entry name" value="Thioredoxin-like_sf"/>
</dbReference>
<evidence type="ECO:0000313" key="5">
    <source>
        <dbReference type="EMBL" id="KAG7284805.1"/>
    </source>
</evidence>
<dbReference type="Pfam" id="PF00043">
    <property type="entry name" value="GST_C"/>
    <property type="match status" value="1"/>
</dbReference>
<dbReference type="Pfam" id="PF02798">
    <property type="entry name" value="GST_N"/>
    <property type="match status" value="1"/>
</dbReference>
<dbReference type="GO" id="GO:0005634">
    <property type="term" value="C:nucleus"/>
    <property type="evidence" value="ECO:0007669"/>
    <property type="project" value="TreeGrafter"/>
</dbReference>
<comment type="caution">
    <text evidence="5">The sequence shown here is derived from an EMBL/GenBank/DDBJ whole genome shotgun (WGS) entry which is preliminary data.</text>
</comment>
<dbReference type="SFLD" id="SFLDG00358">
    <property type="entry name" value="Main_(cytGST)"/>
    <property type="match status" value="1"/>
</dbReference>
<dbReference type="CDD" id="cd03044">
    <property type="entry name" value="GST_N_EF1Bgamma"/>
    <property type="match status" value="1"/>
</dbReference>
<dbReference type="PROSITE" id="PS50405">
    <property type="entry name" value="GST_CTER"/>
    <property type="match status" value="1"/>
</dbReference>
<dbReference type="InterPro" id="IPR010987">
    <property type="entry name" value="Glutathione-S-Trfase_C-like"/>
</dbReference>
<dbReference type="EMBL" id="JAHCVI010000005">
    <property type="protein sequence ID" value="KAG7284805.1"/>
    <property type="molecule type" value="Genomic_DNA"/>
</dbReference>
<dbReference type="SUPFAM" id="SSF52833">
    <property type="entry name" value="Thioredoxin-like"/>
    <property type="match status" value="1"/>
</dbReference>
<dbReference type="PANTHER" id="PTHR43986:SF10">
    <property type="entry name" value="ELONGATION FACTOR EEF-1B GAMMA SUBUNIT, PUTATIVE (AFU_ORTHOLOGUE AFUA_1G17120)-RELATED"/>
    <property type="match status" value="1"/>
</dbReference>
<evidence type="ECO:0000313" key="6">
    <source>
        <dbReference type="Proteomes" id="UP001197093"/>
    </source>
</evidence>
<sequence length="222" mass="24223">MASLGKIYSYPNNYRVQRAQALAALNGTTIELDSAFQMGVTNRTPEFLAKFPLGKVPAFESADGTLHLTEGQAIARYAAESGPKAAQLLGEDVKTRALVEQWSCFAEQELSSNMLPPMLMCVFKMYPYDEARFGQCVAGFERAAKRVEAALEGGKKFLVGEQLTLADVMVVGVLQVAAKFVMDQEMLKGLPNVEAYLKGMLEVPELKEAFGALEVCAEKVKP</sequence>
<protein>
    <recommendedName>
        <fullName evidence="7">Glutathione S-transferase</fullName>
    </recommendedName>
</protein>
<dbReference type="PANTHER" id="PTHR43986">
    <property type="entry name" value="ELONGATION FACTOR 1-GAMMA"/>
    <property type="match status" value="1"/>
</dbReference>
<proteinExistence type="inferred from homology"/>
<feature type="domain" description="GST C-terminal" evidence="4">
    <location>
        <begin position="92"/>
        <end position="222"/>
    </location>
</feature>
<evidence type="ECO:0000259" key="4">
    <source>
        <dbReference type="PROSITE" id="PS50405"/>
    </source>
</evidence>
<dbReference type="SUPFAM" id="SSF47616">
    <property type="entry name" value="GST C-terminal domain-like"/>
    <property type="match status" value="1"/>
</dbReference>